<dbReference type="InterPro" id="IPR025857">
    <property type="entry name" value="MacB_PCD"/>
</dbReference>
<evidence type="ECO:0000256" key="1">
    <source>
        <dbReference type="ARBA" id="ARBA00004651"/>
    </source>
</evidence>
<evidence type="ECO:0000256" key="3">
    <source>
        <dbReference type="ARBA" id="ARBA00022692"/>
    </source>
</evidence>
<evidence type="ECO:0000259" key="9">
    <source>
        <dbReference type="Pfam" id="PF12704"/>
    </source>
</evidence>
<dbReference type="GO" id="GO:0016787">
    <property type="term" value="F:hydrolase activity"/>
    <property type="evidence" value="ECO:0007669"/>
    <property type="project" value="UniProtKB-KW"/>
</dbReference>
<protein>
    <submittedName>
        <fullName evidence="10">Macrolide export ATP-binding/permease protein MacB</fullName>
        <ecNumber evidence="10">3.6.3.-</ecNumber>
    </submittedName>
</protein>
<keyword evidence="10" id="KW-0378">Hydrolase</keyword>
<feature type="transmembrane region" description="Helical" evidence="7">
    <location>
        <begin position="293"/>
        <end position="319"/>
    </location>
</feature>
<reference evidence="10 11" key="1">
    <citation type="submission" date="2019-02" db="EMBL/GenBank/DDBJ databases">
        <title>Deep-cultivation of Planctomycetes and their phenomic and genomic characterization uncovers novel biology.</title>
        <authorList>
            <person name="Wiegand S."/>
            <person name="Jogler M."/>
            <person name="Boedeker C."/>
            <person name="Pinto D."/>
            <person name="Vollmers J."/>
            <person name="Rivas-Marin E."/>
            <person name="Kohn T."/>
            <person name="Peeters S.H."/>
            <person name="Heuer A."/>
            <person name="Rast P."/>
            <person name="Oberbeckmann S."/>
            <person name="Bunk B."/>
            <person name="Jeske O."/>
            <person name="Meyerdierks A."/>
            <person name="Storesund J.E."/>
            <person name="Kallscheuer N."/>
            <person name="Luecker S."/>
            <person name="Lage O.M."/>
            <person name="Pohl T."/>
            <person name="Merkel B.J."/>
            <person name="Hornburger P."/>
            <person name="Mueller R.-W."/>
            <person name="Bruemmer F."/>
            <person name="Labrenz M."/>
            <person name="Spormann A.M."/>
            <person name="Op den Camp H."/>
            <person name="Overmann J."/>
            <person name="Amann R."/>
            <person name="Jetten M.S.M."/>
            <person name="Mascher T."/>
            <person name="Medema M.H."/>
            <person name="Devos D.P."/>
            <person name="Kaster A.-K."/>
            <person name="Ovreas L."/>
            <person name="Rohde M."/>
            <person name="Galperin M.Y."/>
            <person name="Jogler C."/>
        </authorList>
    </citation>
    <scope>NUCLEOTIDE SEQUENCE [LARGE SCALE GENOMIC DNA]</scope>
    <source>
        <strain evidence="10 11">Pla175</strain>
    </source>
</reference>
<dbReference type="Pfam" id="PF12704">
    <property type="entry name" value="MacB_PCD"/>
    <property type="match status" value="1"/>
</dbReference>
<evidence type="ECO:0000313" key="11">
    <source>
        <dbReference type="Proteomes" id="UP000317429"/>
    </source>
</evidence>
<dbReference type="OrthoDB" id="9770099at2"/>
<dbReference type="GO" id="GO:0022857">
    <property type="term" value="F:transmembrane transporter activity"/>
    <property type="evidence" value="ECO:0007669"/>
    <property type="project" value="TreeGrafter"/>
</dbReference>
<dbReference type="InterPro" id="IPR050250">
    <property type="entry name" value="Macrolide_Exporter_MacB"/>
</dbReference>
<evidence type="ECO:0000256" key="5">
    <source>
        <dbReference type="ARBA" id="ARBA00023136"/>
    </source>
</evidence>
<keyword evidence="11" id="KW-1185">Reference proteome</keyword>
<dbReference type="InterPro" id="IPR003838">
    <property type="entry name" value="ABC3_permease_C"/>
</dbReference>
<keyword evidence="10" id="KW-0547">Nucleotide-binding</keyword>
<dbReference type="Pfam" id="PF02687">
    <property type="entry name" value="FtsX"/>
    <property type="match status" value="1"/>
</dbReference>
<feature type="domain" description="ABC3 transporter permease C-terminal" evidence="8">
    <location>
        <begin position="301"/>
        <end position="433"/>
    </location>
</feature>
<keyword evidence="3 7" id="KW-0812">Transmembrane</keyword>
<evidence type="ECO:0000259" key="8">
    <source>
        <dbReference type="Pfam" id="PF02687"/>
    </source>
</evidence>
<evidence type="ECO:0000256" key="2">
    <source>
        <dbReference type="ARBA" id="ARBA00022475"/>
    </source>
</evidence>
<keyword evidence="10" id="KW-0067">ATP-binding</keyword>
<dbReference type="KEGG" id="pnd:Pla175_16340"/>
<keyword evidence="4 7" id="KW-1133">Transmembrane helix</keyword>
<evidence type="ECO:0000256" key="7">
    <source>
        <dbReference type="SAM" id="Phobius"/>
    </source>
</evidence>
<dbReference type="AlphaFoldDB" id="A0A518D9U9"/>
<proteinExistence type="inferred from homology"/>
<gene>
    <name evidence="10" type="primary">macB_4</name>
    <name evidence="10" type="ORF">Pla175_16340</name>
</gene>
<feature type="transmembrane region" description="Helical" evidence="7">
    <location>
        <begin position="21"/>
        <end position="41"/>
    </location>
</feature>
<dbReference type="Proteomes" id="UP000317429">
    <property type="component" value="Chromosome"/>
</dbReference>
<dbReference type="GO" id="GO:0005886">
    <property type="term" value="C:plasma membrane"/>
    <property type="evidence" value="ECO:0007669"/>
    <property type="project" value="UniProtKB-SubCell"/>
</dbReference>
<feature type="domain" description="MacB-like periplasmic core" evidence="9">
    <location>
        <begin position="22"/>
        <end position="264"/>
    </location>
</feature>
<organism evidence="10 11">
    <name type="scientific">Pirellulimonas nuda</name>
    <dbReference type="NCBI Taxonomy" id="2528009"/>
    <lineage>
        <taxon>Bacteria</taxon>
        <taxon>Pseudomonadati</taxon>
        <taxon>Planctomycetota</taxon>
        <taxon>Planctomycetia</taxon>
        <taxon>Pirellulales</taxon>
        <taxon>Lacipirellulaceae</taxon>
        <taxon>Pirellulimonas</taxon>
    </lineage>
</organism>
<name>A0A518D9U9_9BACT</name>
<comment type="subcellular location">
    <subcellularLocation>
        <location evidence="1">Cell membrane</location>
        <topology evidence="1">Multi-pass membrane protein</topology>
    </subcellularLocation>
</comment>
<dbReference type="GO" id="GO:0005524">
    <property type="term" value="F:ATP binding"/>
    <property type="evidence" value="ECO:0007669"/>
    <property type="project" value="UniProtKB-KW"/>
</dbReference>
<accession>A0A518D9U9</accession>
<evidence type="ECO:0000313" key="10">
    <source>
        <dbReference type="EMBL" id="QDU88260.1"/>
    </source>
</evidence>
<evidence type="ECO:0000256" key="6">
    <source>
        <dbReference type="ARBA" id="ARBA00038076"/>
    </source>
</evidence>
<keyword evidence="2" id="KW-1003">Cell membrane</keyword>
<sequence>MKRLLHTVSLAAKSLLVHPMRSGLTVLGILIGVTSVVWLLAIGEGISQASQEQIAGLGARNIIVRSIKPNTDDFEGGRYGLTRDDYLRLLTIPTLESPGGALPMRVLSQEFRSGTRKQQGRLVGSTPDYAQVVRIDVRKGDGRFLSDADLREERNHCVLAAKVADKLFPGRDPLGKAIMVDEEFYTVVGVAQERMATAGVGGSIAAEDFSADVYIPITTLWRRIGDLLIITKPGTFEQELQEISQITLRVANKDDVIKTADVVREAIAAKHSLPDYTITVPLELLEQARATQLMFIVFLGLIAAISLVVGGIGIMNIMLATVTERTREIGVRRALGAKRRDIVQQFLTESVVLSAVGGLLGVAIGLCGPLMYLGARALLERFAPAQFEAIPELIRNAVPQVVGWSVPVSLVISMLVGVVFGVYPAIRAARLDPIIALRHD</sequence>
<comment type="similarity">
    <text evidence="6">Belongs to the ABC-4 integral membrane protein family.</text>
</comment>
<evidence type="ECO:0000256" key="4">
    <source>
        <dbReference type="ARBA" id="ARBA00022989"/>
    </source>
</evidence>
<keyword evidence="5 7" id="KW-0472">Membrane</keyword>
<dbReference type="PANTHER" id="PTHR30572:SF4">
    <property type="entry name" value="ABC TRANSPORTER PERMEASE YTRF"/>
    <property type="match status" value="1"/>
</dbReference>
<feature type="transmembrane region" description="Helical" evidence="7">
    <location>
        <begin position="346"/>
        <end position="372"/>
    </location>
</feature>
<feature type="transmembrane region" description="Helical" evidence="7">
    <location>
        <begin position="401"/>
        <end position="423"/>
    </location>
</feature>
<dbReference type="EC" id="3.6.3.-" evidence="10"/>
<dbReference type="RefSeq" id="WP_145282999.1">
    <property type="nucleotide sequence ID" value="NZ_CP036291.1"/>
</dbReference>
<dbReference type="EMBL" id="CP036291">
    <property type="protein sequence ID" value="QDU88260.1"/>
    <property type="molecule type" value="Genomic_DNA"/>
</dbReference>
<dbReference type="PANTHER" id="PTHR30572">
    <property type="entry name" value="MEMBRANE COMPONENT OF TRANSPORTER-RELATED"/>
    <property type="match status" value="1"/>
</dbReference>